<sequence length="72" mass="8459">MPAALYMVKGTLPTGHDESSSLLVLTQLLISWSAQRTEHHRREGSRRKDREWTVADCYISWQRRPYIIMSLK</sequence>
<dbReference type="Proteomes" id="UP001586593">
    <property type="component" value="Unassembled WGS sequence"/>
</dbReference>
<reference evidence="1 2" key="1">
    <citation type="journal article" date="2024" name="Commun. Biol.">
        <title>Comparative genomic analysis of thermophilic fungi reveals convergent evolutionary adaptations and gene losses.</title>
        <authorList>
            <person name="Steindorff A.S."/>
            <person name="Aguilar-Pontes M.V."/>
            <person name="Robinson A.J."/>
            <person name="Andreopoulos B."/>
            <person name="LaButti K."/>
            <person name="Kuo A."/>
            <person name="Mondo S."/>
            <person name="Riley R."/>
            <person name="Otillar R."/>
            <person name="Haridas S."/>
            <person name="Lipzen A."/>
            <person name="Grimwood J."/>
            <person name="Schmutz J."/>
            <person name="Clum A."/>
            <person name="Reid I.D."/>
            <person name="Moisan M.C."/>
            <person name="Butler G."/>
            <person name="Nguyen T.T.M."/>
            <person name="Dewar K."/>
            <person name="Conant G."/>
            <person name="Drula E."/>
            <person name="Henrissat B."/>
            <person name="Hansel C."/>
            <person name="Singer S."/>
            <person name="Hutchinson M.I."/>
            <person name="de Vries R.P."/>
            <person name="Natvig D.O."/>
            <person name="Powell A.J."/>
            <person name="Tsang A."/>
            <person name="Grigoriev I.V."/>
        </authorList>
    </citation>
    <scope>NUCLEOTIDE SEQUENCE [LARGE SCALE GENOMIC DNA]</scope>
    <source>
        <strain evidence="1 2">ATCC 24622</strain>
    </source>
</reference>
<protein>
    <submittedName>
        <fullName evidence="1">Uncharacterized protein</fullName>
    </submittedName>
</protein>
<comment type="caution">
    <text evidence="1">The sequence shown here is derived from an EMBL/GenBank/DDBJ whole genome shotgun (WGS) entry which is preliminary data.</text>
</comment>
<organism evidence="1 2">
    <name type="scientific">Phialemonium thermophilum</name>
    <dbReference type="NCBI Taxonomy" id="223376"/>
    <lineage>
        <taxon>Eukaryota</taxon>
        <taxon>Fungi</taxon>
        <taxon>Dikarya</taxon>
        <taxon>Ascomycota</taxon>
        <taxon>Pezizomycotina</taxon>
        <taxon>Sordariomycetes</taxon>
        <taxon>Sordariomycetidae</taxon>
        <taxon>Cephalothecales</taxon>
        <taxon>Cephalothecaceae</taxon>
        <taxon>Phialemonium</taxon>
    </lineage>
</organism>
<evidence type="ECO:0000313" key="2">
    <source>
        <dbReference type="Proteomes" id="UP001586593"/>
    </source>
</evidence>
<dbReference type="EMBL" id="JAZHXJ010002870">
    <property type="protein sequence ID" value="KAL1836304.1"/>
    <property type="molecule type" value="Genomic_DNA"/>
</dbReference>
<accession>A0ABR3V3J0</accession>
<name>A0ABR3V3J0_9PEZI</name>
<keyword evidence="2" id="KW-1185">Reference proteome</keyword>
<gene>
    <name evidence="1" type="ORF">VTK73DRAFT_5105</name>
</gene>
<proteinExistence type="predicted"/>
<evidence type="ECO:0000313" key="1">
    <source>
        <dbReference type="EMBL" id="KAL1836304.1"/>
    </source>
</evidence>